<reference evidence="17" key="1">
    <citation type="journal article" date="2021" name="Open Biol.">
        <title>Shared evolutionary footprints suggest mitochondrial oxidative damage underlies multiple complex I losses in fungi.</title>
        <authorList>
            <person name="Schikora-Tamarit M.A."/>
            <person name="Marcet-Houben M."/>
            <person name="Nosek J."/>
            <person name="Gabaldon T."/>
        </authorList>
    </citation>
    <scope>NUCLEOTIDE SEQUENCE</scope>
    <source>
        <strain evidence="17">NCAIM Y.01608</strain>
    </source>
</reference>
<dbReference type="Pfam" id="PF13243">
    <property type="entry name" value="SQHop_cyclase_C"/>
    <property type="match status" value="1"/>
</dbReference>
<dbReference type="Pfam" id="PF13249">
    <property type="entry name" value="SQHop_cyclase_N"/>
    <property type="match status" value="1"/>
</dbReference>
<sequence>MYYSDQLGIEPSATEELHWTLEVSDLGNQKWHYGAQKPSAVEKHLLQTGRPVASGNPSLDDAIEKAAAYFASVQHESGTWPNMYKGPMFVTIGYVASAKFTGTPIPDHVTTELVRYLVNTAHPVDGGWGLHETDKSTCFGTTINYVILRLLGLGADHPTCVKARKTLLAMGGATGNPHWGKIWLSVLNLYKWEGVNPAPSELFALPYWLPVHPMKWWVHTRAIYAPVSYLYNCKAQCKLDPVLKQIRDEIYTRPFAEINFAACRNKVCGIDLYYPHTKVLDAVNWMMVQYDRYRPRWLAKWANDIAYGLVLKELENTDDLSIAPVNGAFNSIVVYIEEGRSKRFERVAERLKEELFLSPLGMTMMGTNGSQVWDSSFAVQCFHVAQVHNHEAVAAAHDRAVDFLLRSQLDTECVPGSYRDKRRGAWPFSTKDQGYTVSDCSAEAMKAVLMARPADAELIQRLHNTIDVLLSLQNVDWSSRLMSYYGSFSTYEKIKATPLMELLNPAEVFGNIMVEYPYVECTDSSILGLVYFRKHSSYRAADVERAISRALCYIEEAQNPDGSWYGCWGICYTYSGMFALEAFSETGHSYANSDTVRRGCDFLVRRQLPDGGWGESMKSCETHTYVSTKESNLVQTSWALIGLLLAEYPDLTVIERGIRLLLQRQASDGSWAIEGVEGVFNHSCAIEYPNYRFIFPIKALGLYRRRLRQGGRVWR</sequence>
<evidence type="ECO:0000256" key="2">
    <source>
        <dbReference type="ARBA" id="ARBA00004502"/>
    </source>
</evidence>
<keyword evidence="6" id="KW-0677">Repeat</keyword>
<reference evidence="17" key="2">
    <citation type="submission" date="2021-01" db="EMBL/GenBank/DDBJ databases">
        <authorList>
            <person name="Schikora-Tamarit M.A."/>
        </authorList>
    </citation>
    <scope>NUCLEOTIDE SEQUENCE</scope>
    <source>
        <strain evidence="17">NCAIM Y.01608</strain>
    </source>
</reference>
<dbReference type="InterPro" id="IPR032696">
    <property type="entry name" value="SQ_cyclase_C"/>
</dbReference>
<dbReference type="InterPro" id="IPR018333">
    <property type="entry name" value="Squalene_cyclase"/>
</dbReference>
<dbReference type="GO" id="GO:0005811">
    <property type="term" value="C:lipid droplet"/>
    <property type="evidence" value="ECO:0007669"/>
    <property type="project" value="UniProtKB-SubCell"/>
</dbReference>
<evidence type="ECO:0000256" key="3">
    <source>
        <dbReference type="ARBA" id="ARBA00009755"/>
    </source>
</evidence>
<keyword evidence="18" id="KW-1185">Reference proteome</keyword>
<feature type="domain" description="Squalene cyclase C-terminal" evidence="15">
    <location>
        <begin position="370"/>
        <end position="705"/>
    </location>
</feature>
<accession>A0A9P8PKU0</accession>
<evidence type="ECO:0000256" key="8">
    <source>
        <dbReference type="ARBA" id="ARBA00022955"/>
    </source>
</evidence>
<keyword evidence="5" id="KW-0551">Lipid droplet</keyword>
<dbReference type="NCBIfam" id="TIGR01787">
    <property type="entry name" value="squalene_cyclas"/>
    <property type="match status" value="1"/>
</dbReference>
<dbReference type="FunFam" id="1.50.10.20:FF:000027">
    <property type="entry name" value="Terpene cyclase/mutase family member"/>
    <property type="match status" value="1"/>
</dbReference>
<evidence type="ECO:0000256" key="4">
    <source>
        <dbReference type="ARBA" id="ARBA00022516"/>
    </source>
</evidence>
<evidence type="ECO:0000256" key="6">
    <source>
        <dbReference type="ARBA" id="ARBA00022737"/>
    </source>
</evidence>
<protein>
    <recommendedName>
        <fullName evidence="14">Terpene cyclase/mutase family member</fullName>
        <ecNumber evidence="14">5.4.99.-</ecNumber>
    </recommendedName>
</protein>
<evidence type="ECO:0000256" key="5">
    <source>
        <dbReference type="ARBA" id="ARBA00022677"/>
    </source>
</evidence>
<proteinExistence type="inferred from homology"/>
<comment type="caution">
    <text evidence="17">The sequence shown here is derived from an EMBL/GenBank/DDBJ whole genome shotgun (WGS) entry which is preliminary data.</text>
</comment>
<dbReference type="InterPro" id="IPR008930">
    <property type="entry name" value="Terpenoid_cyclase/PrenylTrfase"/>
</dbReference>
<dbReference type="SUPFAM" id="SSF48239">
    <property type="entry name" value="Terpenoid cyclases/Protein prenyltransferases"/>
    <property type="match status" value="2"/>
</dbReference>
<evidence type="ECO:0000256" key="14">
    <source>
        <dbReference type="RuleBase" id="RU362003"/>
    </source>
</evidence>
<dbReference type="FunFam" id="1.50.10.20:FF:000003">
    <property type="entry name" value="Terpene cyclase/mutase family member"/>
    <property type="match status" value="1"/>
</dbReference>
<dbReference type="EC" id="5.4.99.-" evidence="14"/>
<evidence type="ECO:0000313" key="18">
    <source>
        <dbReference type="Proteomes" id="UP000788993"/>
    </source>
</evidence>
<evidence type="ECO:0000259" key="16">
    <source>
        <dbReference type="Pfam" id="PF13249"/>
    </source>
</evidence>
<comment type="similarity">
    <text evidence="3 14">Belongs to the terpene cyclase/mutase family.</text>
</comment>
<keyword evidence="8" id="KW-0752">Steroid biosynthesis</keyword>
<gene>
    <name evidence="17" type="ORF">OGATHE_002013</name>
</gene>
<dbReference type="GO" id="GO:0005789">
    <property type="term" value="C:endoplasmic reticulum membrane"/>
    <property type="evidence" value="ECO:0007669"/>
    <property type="project" value="UniProtKB-SubCell"/>
</dbReference>
<comment type="subcellular location">
    <subcellularLocation>
        <location evidence="1">Endoplasmic reticulum membrane</location>
        <topology evidence="1">Peripheral membrane protein</topology>
    </subcellularLocation>
    <subcellularLocation>
        <location evidence="2">Lipid droplet</location>
    </subcellularLocation>
</comment>
<evidence type="ECO:0000256" key="9">
    <source>
        <dbReference type="ARBA" id="ARBA00023098"/>
    </source>
</evidence>
<dbReference type="GO" id="GO:0000250">
    <property type="term" value="F:lanosterol synthase activity"/>
    <property type="evidence" value="ECO:0007669"/>
    <property type="project" value="UniProtKB-EC"/>
</dbReference>
<dbReference type="CDD" id="cd02892">
    <property type="entry name" value="SQCY_1"/>
    <property type="match status" value="1"/>
</dbReference>
<dbReference type="PANTHER" id="PTHR11764">
    <property type="entry name" value="TERPENE CYCLASE/MUTASE FAMILY MEMBER"/>
    <property type="match status" value="1"/>
</dbReference>
<evidence type="ECO:0000313" key="17">
    <source>
        <dbReference type="EMBL" id="KAH3674033.1"/>
    </source>
</evidence>
<evidence type="ECO:0000256" key="12">
    <source>
        <dbReference type="ARBA" id="ARBA00051240"/>
    </source>
</evidence>
<comment type="catalytic activity">
    <reaction evidence="12">
        <text>(S)-2,3-epoxysqualene = lanosterol</text>
        <dbReference type="Rhea" id="RHEA:14621"/>
        <dbReference type="ChEBI" id="CHEBI:15441"/>
        <dbReference type="ChEBI" id="CHEBI:16521"/>
        <dbReference type="EC" id="5.4.99.7"/>
    </reaction>
    <physiologicalReaction direction="left-to-right" evidence="12">
        <dbReference type="Rhea" id="RHEA:14622"/>
    </physiologicalReaction>
</comment>
<evidence type="ECO:0000256" key="7">
    <source>
        <dbReference type="ARBA" id="ARBA00022824"/>
    </source>
</evidence>
<evidence type="ECO:0000256" key="10">
    <source>
        <dbReference type="ARBA" id="ARBA00023136"/>
    </source>
</evidence>
<dbReference type="GO" id="GO:0006696">
    <property type="term" value="P:ergosterol biosynthetic process"/>
    <property type="evidence" value="ECO:0007669"/>
    <property type="project" value="TreeGrafter"/>
</dbReference>
<evidence type="ECO:0000256" key="1">
    <source>
        <dbReference type="ARBA" id="ARBA00004406"/>
    </source>
</evidence>
<dbReference type="PANTHER" id="PTHR11764:SF20">
    <property type="entry name" value="LANOSTEROL SYNTHASE"/>
    <property type="match status" value="1"/>
</dbReference>
<name>A0A9P8PKU0_9ASCO</name>
<dbReference type="GO" id="GO:0016104">
    <property type="term" value="P:triterpenoid biosynthetic process"/>
    <property type="evidence" value="ECO:0007669"/>
    <property type="project" value="InterPro"/>
</dbReference>
<keyword evidence="10" id="KW-0472">Membrane</keyword>
<evidence type="ECO:0000256" key="11">
    <source>
        <dbReference type="ARBA" id="ARBA00023235"/>
    </source>
</evidence>
<comment type="pathway">
    <text evidence="13">Terpene metabolism; lanosterol biosynthesis; lanosterol from farnesyl diphosphate: step 3/3.</text>
</comment>
<dbReference type="Proteomes" id="UP000788993">
    <property type="component" value="Unassembled WGS sequence"/>
</dbReference>
<keyword evidence="7" id="KW-0256">Endoplasmic reticulum</keyword>
<dbReference type="InterPro" id="IPR032697">
    <property type="entry name" value="SQ_cyclase_N"/>
</dbReference>
<keyword evidence="4" id="KW-0444">Lipid biosynthesis</keyword>
<feature type="domain" description="Squalene cyclase N-terminal" evidence="16">
    <location>
        <begin position="63"/>
        <end position="349"/>
    </location>
</feature>
<dbReference type="EMBL" id="JAEUBD010000526">
    <property type="protein sequence ID" value="KAH3674033.1"/>
    <property type="molecule type" value="Genomic_DNA"/>
</dbReference>
<keyword evidence="11 14" id="KW-0413">Isomerase</keyword>
<evidence type="ECO:0000259" key="15">
    <source>
        <dbReference type="Pfam" id="PF13243"/>
    </source>
</evidence>
<keyword evidence="9" id="KW-0443">Lipid metabolism</keyword>
<organism evidence="17 18">
    <name type="scientific">Ogataea polymorpha</name>
    <dbReference type="NCBI Taxonomy" id="460523"/>
    <lineage>
        <taxon>Eukaryota</taxon>
        <taxon>Fungi</taxon>
        <taxon>Dikarya</taxon>
        <taxon>Ascomycota</taxon>
        <taxon>Saccharomycotina</taxon>
        <taxon>Pichiomycetes</taxon>
        <taxon>Pichiales</taxon>
        <taxon>Pichiaceae</taxon>
        <taxon>Ogataea</taxon>
    </lineage>
</organism>
<evidence type="ECO:0000256" key="13">
    <source>
        <dbReference type="ARBA" id="ARBA00060682"/>
    </source>
</evidence>
<dbReference type="Gene3D" id="1.50.10.20">
    <property type="match status" value="2"/>
</dbReference>
<dbReference type="AlphaFoldDB" id="A0A9P8PKU0"/>
<dbReference type="SFLD" id="SFLDG01016">
    <property type="entry name" value="Prenyltransferase_Like_2"/>
    <property type="match status" value="1"/>
</dbReference>